<evidence type="ECO:0000259" key="6">
    <source>
        <dbReference type="Pfam" id="PF00294"/>
    </source>
</evidence>
<accession>A0A964DXP1</accession>
<keyword evidence="3" id="KW-0547">Nucleotide-binding</keyword>
<dbReference type="Pfam" id="PF00294">
    <property type="entry name" value="PfkB"/>
    <property type="match status" value="1"/>
</dbReference>
<proteinExistence type="inferred from homology"/>
<keyword evidence="4 7" id="KW-0418">Kinase</keyword>
<reference evidence="7" key="1">
    <citation type="journal article" date="2021" name="Microorganisms">
        <title>Acidisoma silvae sp. nov. and Acidisomacellulosilytica sp. nov., Two Acidophilic Bacteria Isolated from Decaying Wood, Hydrolyzing Cellulose and Producing Poly-3-hydroxybutyrate.</title>
        <authorList>
            <person name="Mieszkin S."/>
            <person name="Pouder E."/>
            <person name="Uroz S."/>
            <person name="Simon-Colin C."/>
            <person name="Alain K."/>
        </authorList>
    </citation>
    <scope>NUCLEOTIDE SEQUENCE</scope>
    <source>
        <strain evidence="7">HW T2.11</strain>
    </source>
</reference>
<keyword evidence="8" id="KW-1185">Reference proteome</keyword>
<evidence type="ECO:0000256" key="2">
    <source>
        <dbReference type="ARBA" id="ARBA00022679"/>
    </source>
</evidence>
<keyword evidence="5" id="KW-0067">ATP-binding</keyword>
<feature type="domain" description="Carbohydrate kinase PfkB" evidence="6">
    <location>
        <begin position="5"/>
        <end position="301"/>
    </location>
</feature>
<dbReference type="PANTHER" id="PTHR43085:SF1">
    <property type="entry name" value="PSEUDOURIDINE KINASE-RELATED"/>
    <property type="match status" value="1"/>
</dbReference>
<evidence type="ECO:0000256" key="1">
    <source>
        <dbReference type="ARBA" id="ARBA00010688"/>
    </source>
</evidence>
<reference evidence="7" key="2">
    <citation type="submission" date="2021-01" db="EMBL/GenBank/DDBJ databases">
        <authorList>
            <person name="Mieszkin S."/>
            <person name="Pouder E."/>
            <person name="Alain K."/>
        </authorList>
    </citation>
    <scope>NUCLEOTIDE SEQUENCE</scope>
    <source>
        <strain evidence="7">HW T2.11</strain>
    </source>
</reference>
<dbReference type="EMBL" id="JAESVB010000002">
    <property type="protein sequence ID" value="MCB8874485.1"/>
    <property type="molecule type" value="Genomic_DNA"/>
</dbReference>
<dbReference type="InterPro" id="IPR011611">
    <property type="entry name" value="PfkB_dom"/>
</dbReference>
<organism evidence="7 8">
    <name type="scientific">Acidisoma silvae</name>
    <dbReference type="NCBI Taxonomy" id="2802396"/>
    <lineage>
        <taxon>Bacteria</taxon>
        <taxon>Pseudomonadati</taxon>
        <taxon>Pseudomonadota</taxon>
        <taxon>Alphaproteobacteria</taxon>
        <taxon>Acetobacterales</taxon>
        <taxon>Acidocellaceae</taxon>
        <taxon>Acidisoma</taxon>
    </lineage>
</organism>
<sequence length="316" mass="32557">MGYEVASFGELLIDMVPLPSTGGLNFAAKPGGAPGNAAVGLGKLGRSACMLSKVGDDAFGRLLTDTIAASGASVEHVVVSQDHRTGLAVVTLDAQGDRDFLFYRQDCADANYAPEEVAEDVIRQARMLHVNSLIMSAPTAARAQRHAIAVAQDAGIMISVDPNLRPLLWDSTEAMVAAAREVIAVANILKVGADELAIITGIDDPIAALESLWHDGLRVAAITAGAAGATIVTPGEKVTIAGIPVKVVDTTGCGDSFMAAFLAGLLDSDFDLSAENLVRIGRFACAAGAIVATAPGGMDAMATRAELQIFMAERGL</sequence>
<comment type="caution">
    <text evidence="7">The sequence shown here is derived from an EMBL/GenBank/DDBJ whole genome shotgun (WGS) entry which is preliminary data.</text>
</comment>
<dbReference type="InterPro" id="IPR029056">
    <property type="entry name" value="Ribokinase-like"/>
</dbReference>
<dbReference type="AlphaFoldDB" id="A0A964DXP1"/>
<dbReference type="GO" id="GO:0005524">
    <property type="term" value="F:ATP binding"/>
    <property type="evidence" value="ECO:0007669"/>
    <property type="project" value="UniProtKB-KW"/>
</dbReference>
<dbReference type="RefSeq" id="WP_227320161.1">
    <property type="nucleotide sequence ID" value="NZ_JAESVB010000002.1"/>
</dbReference>
<dbReference type="Gene3D" id="3.40.1190.20">
    <property type="match status" value="1"/>
</dbReference>
<dbReference type="SUPFAM" id="SSF53613">
    <property type="entry name" value="Ribokinase-like"/>
    <property type="match status" value="1"/>
</dbReference>
<evidence type="ECO:0000256" key="3">
    <source>
        <dbReference type="ARBA" id="ARBA00022741"/>
    </source>
</evidence>
<comment type="similarity">
    <text evidence="1">Belongs to the carbohydrate kinase PfkB family.</text>
</comment>
<dbReference type="CDD" id="cd01167">
    <property type="entry name" value="bac_FRK"/>
    <property type="match status" value="1"/>
</dbReference>
<dbReference type="PANTHER" id="PTHR43085">
    <property type="entry name" value="HEXOKINASE FAMILY MEMBER"/>
    <property type="match status" value="1"/>
</dbReference>
<name>A0A964DXP1_9PROT</name>
<dbReference type="InterPro" id="IPR050306">
    <property type="entry name" value="PfkB_Carbo_kinase"/>
</dbReference>
<evidence type="ECO:0000313" key="7">
    <source>
        <dbReference type="EMBL" id="MCB8874485.1"/>
    </source>
</evidence>
<gene>
    <name evidence="7" type="ORF">ASILVAE211_04750</name>
</gene>
<keyword evidence="2" id="KW-0808">Transferase</keyword>
<dbReference type="GO" id="GO:0016301">
    <property type="term" value="F:kinase activity"/>
    <property type="evidence" value="ECO:0007669"/>
    <property type="project" value="UniProtKB-KW"/>
</dbReference>
<evidence type="ECO:0000256" key="4">
    <source>
        <dbReference type="ARBA" id="ARBA00022777"/>
    </source>
</evidence>
<protein>
    <submittedName>
        <fullName evidence="7">Carbohydrate kinase</fullName>
    </submittedName>
</protein>
<dbReference type="Proteomes" id="UP000708298">
    <property type="component" value="Unassembled WGS sequence"/>
</dbReference>
<evidence type="ECO:0000313" key="8">
    <source>
        <dbReference type="Proteomes" id="UP000708298"/>
    </source>
</evidence>
<evidence type="ECO:0000256" key="5">
    <source>
        <dbReference type="ARBA" id="ARBA00022840"/>
    </source>
</evidence>